<name>A0A934TRD3_9BURK</name>
<comment type="caution">
    <text evidence="1">The sequence shown here is derived from an EMBL/GenBank/DDBJ whole genome shotgun (WGS) entry which is preliminary data.</text>
</comment>
<dbReference type="Proteomes" id="UP000630528">
    <property type="component" value="Unassembled WGS sequence"/>
</dbReference>
<proteinExistence type="predicted"/>
<evidence type="ECO:0000313" key="1">
    <source>
        <dbReference type="EMBL" id="MBK6005650.1"/>
    </source>
</evidence>
<accession>A0A934TRD3</accession>
<dbReference type="EMBL" id="JAEPWM010000002">
    <property type="protein sequence ID" value="MBK6005650.1"/>
    <property type="molecule type" value="Genomic_DNA"/>
</dbReference>
<sequence>MVDASCEAAGDEALRRRGLTHVNAHESRRISMKRMNDIVLDPLLSEAIEAGYPVTLMPRSHALDR</sequence>
<gene>
    <name evidence="1" type="ORF">JJB11_06050</name>
</gene>
<protein>
    <submittedName>
        <fullName evidence="1">Uncharacterized protein</fullName>
    </submittedName>
</protein>
<dbReference type="AlphaFoldDB" id="A0A934TRD3"/>
<reference evidence="1" key="1">
    <citation type="journal article" date="2012" name="J. Microbiol. Biotechnol.">
        <title>Ramlibacter ginsenosidimutans sp. nov., with ginsenoside-converting activity.</title>
        <authorList>
            <person name="Wang L."/>
            <person name="An D.S."/>
            <person name="Kim S.G."/>
            <person name="Jin F.X."/>
            <person name="Kim S.C."/>
            <person name="Lee S.T."/>
            <person name="Im W.T."/>
        </authorList>
    </citation>
    <scope>NUCLEOTIDE SEQUENCE</scope>
    <source>
        <strain evidence="1">KACC 17527</strain>
    </source>
</reference>
<reference evidence="1" key="2">
    <citation type="submission" date="2021-01" db="EMBL/GenBank/DDBJ databases">
        <authorList>
            <person name="Kang M."/>
        </authorList>
    </citation>
    <scope>NUCLEOTIDE SEQUENCE</scope>
    <source>
        <strain evidence="1">KACC 17527</strain>
    </source>
</reference>
<organism evidence="1 2">
    <name type="scientific">Ramlibacter ginsenosidimutans</name>
    <dbReference type="NCBI Taxonomy" id="502333"/>
    <lineage>
        <taxon>Bacteria</taxon>
        <taxon>Pseudomonadati</taxon>
        <taxon>Pseudomonadota</taxon>
        <taxon>Betaproteobacteria</taxon>
        <taxon>Burkholderiales</taxon>
        <taxon>Comamonadaceae</taxon>
        <taxon>Ramlibacter</taxon>
    </lineage>
</organism>
<evidence type="ECO:0000313" key="2">
    <source>
        <dbReference type="Proteomes" id="UP000630528"/>
    </source>
</evidence>
<keyword evidence="2" id="KW-1185">Reference proteome</keyword>
<dbReference type="RefSeq" id="WP_201167160.1">
    <property type="nucleotide sequence ID" value="NZ_JAEPWM010000002.1"/>
</dbReference>